<evidence type="ECO:0000256" key="1">
    <source>
        <dbReference type="SAM" id="SignalP"/>
    </source>
</evidence>
<evidence type="ECO:0000313" key="2">
    <source>
        <dbReference type="EMBL" id="MBB3063727.1"/>
    </source>
</evidence>
<protein>
    <submittedName>
        <fullName evidence="2">Uncharacterized protein</fullName>
    </submittedName>
</protein>
<evidence type="ECO:0000313" key="3">
    <source>
        <dbReference type="Proteomes" id="UP000535937"/>
    </source>
</evidence>
<gene>
    <name evidence="2" type="ORF">FHS09_004605</name>
</gene>
<feature type="chain" id="PRO_5030674853" evidence="1">
    <location>
        <begin position="20"/>
        <end position="142"/>
    </location>
</feature>
<keyword evidence="1" id="KW-0732">Signal</keyword>
<name>A0A7W4WH90_9GAMM</name>
<proteinExistence type="predicted"/>
<sequence>MKHIFRFLFLALFSSKIFAIDFACPDPQQLTSVEKLDIAYRNAEIVFLANVELELIDGTPNIKWRYSVISPVLKGEIKDEGYLFPSSKACETPDVSEEAVFLVFLNSHNDTLKPENTLMVVYNRGQAHEKWALDWVARKAHN</sequence>
<dbReference type="Proteomes" id="UP000535937">
    <property type="component" value="Unassembled WGS sequence"/>
</dbReference>
<feature type="signal peptide" evidence="1">
    <location>
        <begin position="1"/>
        <end position="19"/>
    </location>
</feature>
<keyword evidence="3" id="KW-1185">Reference proteome</keyword>
<dbReference type="AlphaFoldDB" id="A0A7W4WH90"/>
<dbReference type="RefSeq" id="WP_183464142.1">
    <property type="nucleotide sequence ID" value="NZ_JACHWZ010000069.1"/>
</dbReference>
<reference evidence="2 3" key="1">
    <citation type="submission" date="2020-08" db="EMBL/GenBank/DDBJ databases">
        <title>Genomic Encyclopedia of Type Strains, Phase III (KMG-III): the genomes of soil and plant-associated and newly described type strains.</title>
        <authorList>
            <person name="Whitman W."/>
        </authorList>
    </citation>
    <scope>NUCLEOTIDE SEQUENCE [LARGE SCALE GENOMIC DNA]</scope>
    <source>
        <strain evidence="2 3">CECT 8799</strain>
    </source>
</reference>
<accession>A0A7W4WH90</accession>
<organism evidence="2 3">
    <name type="scientific">Microbulbifer rhizosphaerae</name>
    <dbReference type="NCBI Taxonomy" id="1562603"/>
    <lineage>
        <taxon>Bacteria</taxon>
        <taxon>Pseudomonadati</taxon>
        <taxon>Pseudomonadota</taxon>
        <taxon>Gammaproteobacteria</taxon>
        <taxon>Cellvibrionales</taxon>
        <taxon>Microbulbiferaceae</taxon>
        <taxon>Microbulbifer</taxon>
    </lineage>
</organism>
<dbReference type="EMBL" id="JACHWZ010000069">
    <property type="protein sequence ID" value="MBB3063727.1"/>
    <property type="molecule type" value="Genomic_DNA"/>
</dbReference>
<comment type="caution">
    <text evidence="2">The sequence shown here is derived from an EMBL/GenBank/DDBJ whole genome shotgun (WGS) entry which is preliminary data.</text>
</comment>